<sequence length="496" mass="54730">MKAHGLNPDSHSQPTVGIIGGGIAGSTIALRLAELGIKVELFEEGTSLVNGPPICHLHAGGNLYREISDEQCITLLKQSIDTLRVFPHTANIRPTVIAIPSHDKGCPDAILPRLNQLQTVYQQLIDDDPANEVLGKPEHYFKLYEREALESLATKANPQSPSSLDDWMIPVAKNLDFDKFKFPLVLVQEYGLSVFRLAATANLALEQLASCRVNTQSKVLDVSFSDDTMWDIEYQAYDNEKSDHVTRRCQVDYLVNACGFQTGTIDDMADLKRSRLVEFKAAYVTHWQECDGIWPEVIFHGERGTPDGMAQLTPYADDYFQLHGMTEDITLFKQGLVGSTSCSAQPKLEQRFIKKIKQGWDQSLISQRSERAISHMSRFLPAYQTATVGGKPLFGAQQIPGDDPTLRAADVSFDGKHYARTEIVKASSALSAADSVLEQLVQHGLVTHSGLPQTLGDSFKVTASLSSKMVESKAISLTQERQYPAALAKVVAYPHL</sequence>
<reference evidence="1 2" key="1">
    <citation type="submission" date="2018-01" db="EMBL/GenBank/DDBJ databases">
        <title>Whole genome sequencing of Histamine producing bacteria.</title>
        <authorList>
            <person name="Butler K."/>
        </authorList>
    </citation>
    <scope>NUCLEOTIDE SEQUENCE [LARGE SCALE GENOMIC DNA]</scope>
    <source>
        <strain evidence="1 2">DSM 100436</strain>
    </source>
</reference>
<protein>
    <submittedName>
        <fullName evidence="1">FAD-dependent oxidoreductase</fullName>
    </submittedName>
</protein>
<proteinExistence type="predicted"/>
<organism evidence="1 2">
    <name type="scientific">Photobacterium sanctipauli</name>
    <dbReference type="NCBI Taxonomy" id="1342794"/>
    <lineage>
        <taxon>Bacteria</taxon>
        <taxon>Pseudomonadati</taxon>
        <taxon>Pseudomonadota</taxon>
        <taxon>Gammaproteobacteria</taxon>
        <taxon>Vibrionales</taxon>
        <taxon>Vibrionaceae</taxon>
        <taxon>Photobacterium</taxon>
    </lineage>
</organism>
<comment type="caution">
    <text evidence="1">The sequence shown here is derived from an EMBL/GenBank/DDBJ whole genome shotgun (WGS) entry which is preliminary data.</text>
</comment>
<dbReference type="InterPro" id="IPR036188">
    <property type="entry name" value="FAD/NAD-bd_sf"/>
</dbReference>
<evidence type="ECO:0000313" key="1">
    <source>
        <dbReference type="EMBL" id="PSW21796.1"/>
    </source>
</evidence>
<dbReference type="SUPFAM" id="SSF51905">
    <property type="entry name" value="FAD/NAD(P)-binding domain"/>
    <property type="match status" value="1"/>
</dbReference>
<gene>
    <name evidence="1" type="ORF">C9I98_00575</name>
</gene>
<dbReference type="RefSeq" id="WP_107271434.1">
    <property type="nucleotide sequence ID" value="NZ_PYMA01000001.1"/>
</dbReference>
<dbReference type="Proteomes" id="UP000241771">
    <property type="component" value="Unassembled WGS sequence"/>
</dbReference>
<dbReference type="EMBL" id="PYMA01000001">
    <property type="protein sequence ID" value="PSW21796.1"/>
    <property type="molecule type" value="Genomic_DNA"/>
</dbReference>
<accession>A0A2T3NZT6</accession>
<dbReference type="Pfam" id="PF13450">
    <property type="entry name" value="NAD_binding_8"/>
    <property type="match status" value="1"/>
</dbReference>
<dbReference type="Gene3D" id="3.50.50.60">
    <property type="entry name" value="FAD/NAD(P)-binding domain"/>
    <property type="match status" value="1"/>
</dbReference>
<keyword evidence="2" id="KW-1185">Reference proteome</keyword>
<evidence type="ECO:0000313" key="2">
    <source>
        <dbReference type="Proteomes" id="UP000241771"/>
    </source>
</evidence>
<name>A0A2T3NZT6_9GAMM</name>
<dbReference type="AlphaFoldDB" id="A0A2T3NZT6"/>